<name>A0A8X6MFP7_9ARAC</name>
<dbReference type="PROSITE" id="PS00134">
    <property type="entry name" value="TRYPSIN_HIS"/>
    <property type="match status" value="1"/>
</dbReference>
<dbReference type="Pfam" id="PF00089">
    <property type="entry name" value="Trypsin"/>
    <property type="match status" value="1"/>
</dbReference>
<keyword evidence="5" id="KW-0645">Protease</keyword>
<dbReference type="InterPro" id="IPR009003">
    <property type="entry name" value="Peptidase_S1_PA"/>
</dbReference>
<feature type="domain" description="Peptidase S1" evidence="7">
    <location>
        <begin position="143"/>
        <end position="368"/>
    </location>
</feature>
<dbReference type="InterPro" id="IPR051487">
    <property type="entry name" value="Ser/Thr_Proteases_Immune/Dev"/>
</dbReference>
<dbReference type="Proteomes" id="UP000886998">
    <property type="component" value="Unassembled WGS sequence"/>
</dbReference>
<evidence type="ECO:0000256" key="5">
    <source>
        <dbReference type="RuleBase" id="RU363034"/>
    </source>
</evidence>
<dbReference type="PROSITE" id="PS50240">
    <property type="entry name" value="TRYPSIN_DOM"/>
    <property type="match status" value="1"/>
</dbReference>
<feature type="compositionally biased region" description="Acidic residues" evidence="6">
    <location>
        <begin position="67"/>
        <end position="77"/>
    </location>
</feature>
<dbReference type="EMBL" id="BMAV01026890">
    <property type="protein sequence ID" value="GFS54260.1"/>
    <property type="molecule type" value="Genomic_DNA"/>
</dbReference>
<dbReference type="SUPFAM" id="SSF50494">
    <property type="entry name" value="Trypsin-like serine proteases"/>
    <property type="match status" value="1"/>
</dbReference>
<keyword evidence="9" id="KW-1185">Reference proteome</keyword>
<dbReference type="PRINTS" id="PR00722">
    <property type="entry name" value="CHYMOTRYPSIN"/>
</dbReference>
<evidence type="ECO:0000256" key="2">
    <source>
        <dbReference type="ARBA" id="ARBA00022525"/>
    </source>
</evidence>
<dbReference type="OrthoDB" id="425190at2759"/>
<keyword evidence="3" id="KW-1015">Disulfide bond</keyword>
<dbReference type="FunFam" id="2.40.10.10:FF:000047">
    <property type="entry name" value="Trypsin eta"/>
    <property type="match status" value="1"/>
</dbReference>
<dbReference type="GO" id="GO:0005576">
    <property type="term" value="C:extracellular region"/>
    <property type="evidence" value="ECO:0007669"/>
    <property type="project" value="UniProtKB-SubCell"/>
</dbReference>
<feature type="region of interest" description="Disordered" evidence="6">
    <location>
        <begin position="63"/>
        <end position="83"/>
    </location>
</feature>
<dbReference type="PROSITE" id="PS00135">
    <property type="entry name" value="TRYPSIN_SER"/>
    <property type="match status" value="1"/>
</dbReference>
<dbReference type="InterPro" id="IPR043504">
    <property type="entry name" value="Peptidase_S1_PA_chymotrypsin"/>
</dbReference>
<evidence type="ECO:0000256" key="4">
    <source>
        <dbReference type="ARBA" id="ARBA00024195"/>
    </source>
</evidence>
<dbReference type="AlphaFoldDB" id="A0A8X6MFP7"/>
<dbReference type="Gene3D" id="2.40.10.10">
    <property type="entry name" value="Trypsin-like serine proteases"/>
    <property type="match status" value="1"/>
</dbReference>
<proteinExistence type="inferred from homology"/>
<sequence>LASFHLYSASSVRFPTQRRIVCPSSDDLCIEITSCPAALTGFRAGKQPKLCGWRKEVPQVCCPQDNEKEDEPPPDVEEQNKAHKISSISPKGCGIRRLVPEQILPPILLDVTGPPIDLEPRRATEENSSFPLVDPSGVFSIQYAVAIFNGINKKQLCGGTVIDERHVITASHCFVGKSLNPNLYTVQVGEIHLNESNPRYEVQEIKMHENYRPRYYYYDIAIIRLTRPLPEDVVPACLPGEDMTLEGDNVTVLGWGDLSFGGPSSNELQEVQGIPVIGNKDCNSKYKKISGPRFPRGITEDFICAGLEEGGKDACQGDSGGPLLHDYSEGHWALVGVVSFGYMCAAPGFPGVYTKVSEYLPWITKYIGAQNEVMQELRSRTFEYIDGKPLWRSHERLLFPH</sequence>
<keyword evidence="5" id="KW-0720">Serine protease</keyword>
<dbReference type="CDD" id="cd00190">
    <property type="entry name" value="Tryp_SPc"/>
    <property type="match status" value="1"/>
</dbReference>
<dbReference type="GO" id="GO:0016485">
    <property type="term" value="P:protein processing"/>
    <property type="evidence" value="ECO:0007669"/>
    <property type="project" value="UniProtKB-ARBA"/>
</dbReference>
<organism evidence="8 9">
    <name type="scientific">Trichonephila inaurata madagascariensis</name>
    <dbReference type="NCBI Taxonomy" id="2747483"/>
    <lineage>
        <taxon>Eukaryota</taxon>
        <taxon>Metazoa</taxon>
        <taxon>Ecdysozoa</taxon>
        <taxon>Arthropoda</taxon>
        <taxon>Chelicerata</taxon>
        <taxon>Arachnida</taxon>
        <taxon>Araneae</taxon>
        <taxon>Araneomorphae</taxon>
        <taxon>Entelegynae</taxon>
        <taxon>Araneoidea</taxon>
        <taxon>Nephilidae</taxon>
        <taxon>Trichonephila</taxon>
        <taxon>Trichonephila inaurata</taxon>
    </lineage>
</organism>
<evidence type="ECO:0000313" key="9">
    <source>
        <dbReference type="Proteomes" id="UP000886998"/>
    </source>
</evidence>
<gene>
    <name evidence="8" type="ORF">TNIN_413811</name>
</gene>
<dbReference type="InterPro" id="IPR001314">
    <property type="entry name" value="Peptidase_S1A"/>
</dbReference>
<dbReference type="PANTHER" id="PTHR24256">
    <property type="entry name" value="TRYPTASE-RELATED"/>
    <property type="match status" value="1"/>
</dbReference>
<feature type="non-terminal residue" evidence="8">
    <location>
        <position position="1"/>
    </location>
</feature>
<evidence type="ECO:0000256" key="6">
    <source>
        <dbReference type="SAM" id="MobiDB-lite"/>
    </source>
</evidence>
<comment type="caution">
    <text evidence="8">The sequence shown here is derived from an EMBL/GenBank/DDBJ whole genome shotgun (WGS) entry which is preliminary data.</text>
</comment>
<dbReference type="GO" id="GO:0004252">
    <property type="term" value="F:serine-type endopeptidase activity"/>
    <property type="evidence" value="ECO:0007669"/>
    <property type="project" value="InterPro"/>
</dbReference>
<evidence type="ECO:0000259" key="7">
    <source>
        <dbReference type="PROSITE" id="PS50240"/>
    </source>
</evidence>
<dbReference type="InterPro" id="IPR001254">
    <property type="entry name" value="Trypsin_dom"/>
</dbReference>
<keyword evidence="2" id="KW-0964">Secreted</keyword>
<dbReference type="InterPro" id="IPR018114">
    <property type="entry name" value="TRYPSIN_HIS"/>
</dbReference>
<comment type="subcellular location">
    <subcellularLocation>
        <location evidence="1">Secreted</location>
    </subcellularLocation>
</comment>
<comment type="similarity">
    <text evidence="4">Belongs to the peptidase S1 family. CLIP subfamily.</text>
</comment>
<evidence type="ECO:0000256" key="1">
    <source>
        <dbReference type="ARBA" id="ARBA00004613"/>
    </source>
</evidence>
<dbReference type="InterPro" id="IPR033116">
    <property type="entry name" value="TRYPSIN_SER"/>
</dbReference>
<evidence type="ECO:0000256" key="3">
    <source>
        <dbReference type="ARBA" id="ARBA00023157"/>
    </source>
</evidence>
<dbReference type="SMART" id="SM00020">
    <property type="entry name" value="Tryp_SPc"/>
    <property type="match status" value="1"/>
</dbReference>
<protein>
    <submittedName>
        <fullName evidence="8">Clotting factor B</fullName>
    </submittedName>
</protein>
<reference evidence="8" key="1">
    <citation type="submission" date="2020-08" db="EMBL/GenBank/DDBJ databases">
        <title>Multicomponent nature underlies the extraordinary mechanical properties of spider dragline silk.</title>
        <authorList>
            <person name="Kono N."/>
            <person name="Nakamura H."/>
            <person name="Mori M."/>
            <person name="Yoshida Y."/>
            <person name="Ohtoshi R."/>
            <person name="Malay A.D."/>
            <person name="Moran D.A.P."/>
            <person name="Tomita M."/>
            <person name="Numata K."/>
            <person name="Arakawa K."/>
        </authorList>
    </citation>
    <scope>NUCLEOTIDE SEQUENCE</scope>
</reference>
<accession>A0A8X6MFP7</accession>
<keyword evidence="5" id="KW-0378">Hydrolase</keyword>
<evidence type="ECO:0000313" key="8">
    <source>
        <dbReference type="EMBL" id="GFS54260.1"/>
    </source>
</evidence>